<dbReference type="Proteomes" id="UP000199287">
    <property type="component" value="Unassembled WGS sequence"/>
</dbReference>
<keyword evidence="2" id="KW-1185">Reference proteome</keyword>
<dbReference type="RefSeq" id="WP_093373041.1">
    <property type="nucleotide sequence ID" value="NZ_FOQA01000008.1"/>
</dbReference>
<dbReference type="AlphaFoldDB" id="A0A1I3G7I8"/>
<dbReference type="OrthoDB" id="2853557at2"/>
<sequence>MEEKKGFWEHIGSKSSIIVCLLLLLIQMYRLDLQVSIVGNQLHNLVDSNQVAMLSHEIQQLNQEEPMVFNESWSVNAVDLEQQLISLHYEWSLREVSEDAHIGLQVLELEKNQGFFQEQTINQWTIKEAEMVGLNRFQAEIEVSPTHDYQVQPFSKGMVTTLNRPSSVPYSLYQPATPSIATYSIYHSNEPNYQTGDKYIGFRLDEQSASNDLWEEYPELRYLPKTVEAEFRMNGKMFQQALREEEEEEESLINGEPSGETLWILDFPAHKGNAAFEDLILTVEYHNGIRLSYDKSEELYFFLPESM</sequence>
<evidence type="ECO:0000313" key="1">
    <source>
        <dbReference type="EMBL" id="SFI19121.1"/>
    </source>
</evidence>
<reference evidence="2" key="1">
    <citation type="submission" date="2016-10" db="EMBL/GenBank/DDBJ databases">
        <authorList>
            <person name="Varghese N."/>
            <person name="Submissions S."/>
        </authorList>
    </citation>
    <scope>NUCLEOTIDE SEQUENCE [LARGE SCALE GENOMIC DNA]</scope>
    <source>
        <strain evidence="2">Z-7934</strain>
    </source>
</reference>
<protein>
    <submittedName>
        <fullName evidence="1">Uncharacterized protein</fullName>
    </submittedName>
</protein>
<accession>A0A1I3G7I8</accession>
<gene>
    <name evidence="1" type="ORF">SAMN05192551_10832</name>
</gene>
<organism evidence="1 2">
    <name type="scientific">Tindallia magadiensis</name>
    <dbReference type="NCBI Taxonomy" id="69895"/>
    <lineage>
        <taxon>Bacteria</taxon>
        <taxon>Bacillati</taxon>
        <taxon>Bacillota</taxon>
        <taxon>Clostridia</taxon>
        <taxon>Peptostreptococcales</taxon>
        <taxon>Tindalliaceae</taxon>
        <taxon>Tindallia</taxon>
    </lineage>
</organism>
<name>A0A1I3G7I8_9FIRM</name>
<proteinExistence type="predicted"/>
<dbReference type="EMBL" id="FOQA01000008">
    <property type="protein sequence ID" value="SFI19121.1"/>
    <property type="molecule type" value="Genomic_DNA"/>
</dbReference>
<evidence type="ECO:0000313" key="2">
    <source>
        <dbReference type="Proteomes" id="UP000199287"/>
    </source>
</evidence>